<evidence type="ECO:0000313" key="8">
    <source>
        <dbReference type="EMBL" id="MFC6171107.1"/>
    </source>
</evidence>
<proteinExistence type="predicted"/>
<evidence type="ECO:0000256" key="3">
    <source>
        <dbReference type="ARBA" id="ARBA00022692"/>
    </source>
</evidence>
<keyword evidence="2" id="KW-0813">Transport</keyword>
<dbReference type="CDD" id="cd17321">
    <property type="entry name" value="MFS_MMR_MDR_like"/>
    <property type="match status" value="1"/>
</dbReference>
<feature type="transmembrane region" description="Helical" evidence="6">
    <location>
        <begin position="440"/>
        <end position="460"/>
    </location>
</feature>
<keyword evidence="4 6" id="KW-1133">Transmembrane helix</keyword>
<feature type="transmembrane region" description="Helical" evidence="6">
    <location>
        <begin position="161"/>
        <end position="180"/>
    </location>
</feature>
<feature type="transmembrane region" description="Helical" evidence="6">
    <location>
        <begin position="200"/>
        <end position="222"/>
    </location>
</feature>
<keyword evidence="5 6" id="KW-0472">Membrane</keyword>
<evidence type="ECO:0000256" key="1">
    <source>
        <dbReference type="ARBA" id="ARBA00004651"/>
    </source>
</evidence>
<feature type="transmembrane region" description="Helical" evidence="6">
    <location>
        <begin position="268"/>
        <end position="293"/>
    </location>
</feature>
<evidence type="ECO:0000256" key="6">
    <source>
        <dbReference type="SAM" id="Phobius"/>
    </source>
</evidence>
<dbReference type="Pfam" id="PF07690">
    <property type="entry name" value="MFS_1"/>
    <property type="match status" value="1"/>
</dbReference>
<organism evidence="8 9">
    <name type="scientific">Loigolactobacillus jiayinensis</name>
    <dbReference type="NCBI Taxonomy" id="2486016"/>
    <lineage>
        <taxon>Bacteria</taxon>
        <taxon>Bacillati</taxon>
        <taxon>Bacillota</taxon>
        <taxon>Bacilli</taxon>
        <taxon>Lactobacillales</taxon>
        <taxon>Lactobacillaceae</taxon>
        <taxon>Loigolactobacillus</taxon>
    </lineage>
</organism>
<comment type="subcellular location">
    <subcellularLocation>
        <location evidence="1">Cell membrane</location>
        <topology evidence="1">Multi-pass membrane protein</topology>
    </subcellularLocation>
</comment>
<accession>A0ABW1RF45</accession>
<dbReference type="PRINTS" id="PR01036">
    <property type="entry name" value="TCRTETB"/>
</dbReference>
<dbReference type="EMBL" id="JBHSSL010000093">
    <property type="protein sequence ID" value="MFC6171107.1"/>
    <property type="molecule type" value="Genomic_DNA"/>
</dbReference>
<dbReference type="PROSITE" id="PS50850">
    <property type="entry name" value="MFS"/>
    <property type="match status" value="1"/>
</dbReference>
<protein>
    <submittedName>
        <fullName evidence="8">MFS transporter</fullName>
    </submittedName>
</protein>
<evidence type="ECO:0000313" key="9">
    <source>
        <dbReference type="Proteomes" id="UP001596289"/>
    </source>
</evidence>
<evidence type="ECO:0000259" key="7">
    <source>
        <dbReference type="PROSITE" id="PS50850"/>
    </source>
</evidence>
<feature type="transmembrane region" description="Helical" evidence="6">
    <location>
        <begin position="305"/>
        <end position="325"/>
    </location>
</feature>
<feature type="transmembrane region" description="Helical" evidence="6">
    <location>
        <begin position="47"/>
        <end position="66"/>
    </location>
</feature>
<dbReference type="Gene3D" id="1.20.1250.20">
    <property type="entry name" value="MFS general substrate transporter like domains"/>
    <property type="match status" value="1"/>
</dbReference>
<feature type="transmembrane region" description="Helical" evidence="6">
    <location>
        <begin position="73"/>
        <end position="90"/>
    </location>
</feature>
<comment type="caution">
    <text evidence="8">The sequence shown here is derived from an EMBL/GenBank/DDBJ whole genome shotgun (WGS) entry which is preliminary data.</text>
</comment>
<dbReference type="InterPro" id="IPR036259">
    <property type="entry name" value="MFS_trans_sf"/>
</dbReference>
<evidence type="ECO:0000256" key="2">
    <source>
        <dbReference type="ARBA" id="ARBA00022448"/>
    </source>
</evidence>
<dbReference type="InterPro" id="IPR011701">
    <property type="entry name" value="MFS"/>
</dbReference>
<reference evidence="9" key="1">
    <citation type="journal article" date="2019" name="Int. J. Syst. Evol. Microbiol.">
        <title>The Global Catalogue of Microorganisms (GCM) 10K type strain sequencing project: providing services to taxonomists for standard genome sequencing and annotation.</title>
        <authorList>
            <consortium name="The Broad Institute Genomics Platform"/>
            <consortium name="The Broad Institute Genome Sequencing Center for Infectious Disease"/>
            <person name="Wu L."/>
            <person name="Ma J."/>
        </authorList>
    </citation>
    <scope>NUCLEOTIDE SEQUENCE [LARGE SCALE GENOMIC DNA]</scope>
    <source>
        <strain evidence="9">CCM 8904</strain>
    </source>
</reference>
<feature type="domain" description="Major facilitator superfamily (MFS) profile" evidence="7">
    <location>
        <begin position="9"/>
        <end position="466"/>
    </location>
</feature>
<name>A0ABW1RF45_9LACO</name>
<dbReference type="Gene3D" id="1.20.1720.10">
    <property type="entry name" value="Multidrug resistance protein D"/>
    <property type="match status" value="1"/>
</dbReference>
<dbReference type="PANTHER" id="PTHR42718:SF9">
    <property type="entry name" value="MAJOR FACILITATOR SUPERFAMILY MULTIDRUG TRANSPORTER MFSC"/>
    <property type="match status" value="1"/>
</dbReference>
<dbReference type="PANTHER" id="PTHR42718">
    <property type="entry name" value="MAJOR FACILITATOR SUPERFAMILY MULTIDRUG TRANSPORTER MFSC"/>
    <property type="match status" value="1"/>
</dbReference>
<feature type="transmembrane region" description="Helical" evidence="6">
    <location>
        <begin position="398"/>
        <end position="420"/>
    </location>
</feature>
<evidence type="ECO:0000256" key="5">
    <source>
        <dbReference type="ARBA" id="ARBA00023136"/>
    </source>
</evidence>
<sequence length="471" mass="50553">MNTVNKKQVISIIGLFSFLSSLSGSSVNLALPKISIALGISNSASTWVLQTGLITTAVLLVFFGHLGDLISKNLVFIYGGVFFIVGSAINGLAPNFVILIVGRIIQAIGSAMIMANTMGIITETFPDKQRAEALAINSMFISVGAISGPAIGGLIMGLTSWRGIFLINIPVGLVILWLGFKVLPRPKKSVHSLLQVVGQVNWLGQFLFTLGIIILFLSSNLFQKGATHLLLGTGILLFGVGLTIYAFVQDDHARQPWIAPELLHNPTYMLSITTLFLAMMVNVFSNVLLPFYLQSFLGLGALKSGLIMGAQALVMLGVSPLVGYFADRWNRITIILVGLSLLLVSQIGYVIYPLSFNWLRILGSIVLNGIGMGMFISPNNALTMGVIDPKFAGVAGSFSSFARTLGMSLGVSLASTLLFLQLSGVRQITPALGDNFMQAFHWVFVVAAGISVVTILLMLYRALQTKHTKKA</sequence>
<feature type="transmembrane region" description="Helical" evidence="6">
    <location>
        <begin position="96"/>
        <end position="121"/>
    </location>
</feature>
<dbReference type="InterPro" id="IPR020846">
    <property type="entry name" value="MFS_dom"/>
</dbReference>
<dbReference type="RefSeq" id="WP_125554014.1">
    <property type="nucleotide sequence ID" value="NZ_JBHSSL010000093.1"/>
</dbReference>
<gene>
    <name evidence="8" type="ORF">ACFQGP_11085</name>
</gene>
<evidence type="ECO:0000256" key="4">
    <source>
        <dbReference type="ARBA" id="ARBA00022989"/>
    </source>
</evidence>
<dbReference type="Proteomes" id="UP001596289">
    <property type="component" value="Unassembled WGS sequence"/>
</dbReference>
<feature type="transmembrane region" description="Helical" evidence="6">
    <location>
        <begin position="332"/>
        <end position="352"/>
    </location>
</feature>
<feature type="transmembrane region" description="Helical" evidence="6">
    <location>
        <begin position="228"/>
        <end position="248"/>
    </location>
</feature>
<feature type="transmembrane region" description="Helical" evidence="6">
    <location>
        <begin position="133"/>
        <end position="155"/>
    </location>
</feature>
<dbReference type="SUPFAM" id="SSF103473">
    <property type="entry name" value="MFS general substrate transporter"/>
    <property type="match status" value="1"/>
</dbReference>
<keyword evidence="9" id="KW-1185">Reference proteome</keyword>
<feature type="transmembrane region" description="Helical" evidence="6">
    <location>
        <begin position="358"/>
        <end position="377"/>
    </location>
</feature>
<keyword evidence="3 6" id="KW-0812">Transmembrane</keyword>